<dbReference type="Pfam" id="PF07721">
    <property type="entry name" value="TPR_4"/>
    <property type="match status" value="1"/>
</dbReference>
<dbReference type="RefSeq" id="WP_344883849.1">
    <property type="nucleotide sequence ID" value="NZ_BAABAL010000020.1"/>
</dbReference>
<dbReference type="PRINTS" id="PR00364">
    <property type="entry name" value="DISEASERSIST"/>
</dbReference>
<dbReference type="InterPro" id="IPR002182">
    <property type="entry name" value="NB-ARC"/>
</dbReference>
<name>A0ABP7TV08_9PSEU</name>
<sequence>MSTAGGPHVHNEVRDVHGKLVQVATQYGNNYFYAGQREPEPPRQVPSAVSLWVDRDDHLSTLDDLGTVTRLAVITGPEGVGKSALSHKCADRVAERFTGGQLYVDFAAFRRESGSGEAALREALASCLRAYGVSPEEIPGSVAACGLMLRGVMRKASLVVLDDVTDSAQVGPFVPNSEGSAVLVTSRHRLAELVLDDAEYCELDGLSEADALLLLRNVVGAERIDADPVAAGKAVALCDGLPIALRVVAGRLKQERGLSLAELVEQAATGLDFLTIGRKRVVAAVFDNAYQNLSAQLARFYRGLGTLPVLDIDPDVAALIDPDAKALLDDLADANLVEKNGERYRFHGLIRRHAQERALAEEGTESREDLLRKIVDHYLAHVACADQAVMGARTRIADHAQLTKNPFGTPKEALEWLDEQRANALAVMRAGAERGWHESTWQLAEALVALYVNRRYIADWLEATDLGVAAARAVGAWQAEATLRIKVSRAYTDLGHLDRAREELEIAHDLLKDSGHNVLLGSVWEFFGRYWDKVDLVRAEDAYRKSVHFNTLAQEWRGVALATYFLGCNLFAQGRTTEALEHLDRALDGLAGRMAERARASRAEVLAALGDLTRATSDLATAIAKFVEYGTVHYEAQARITLAEVLVRQGNKAGARAEFERALEIHKSAHSAEAERLEQRIAELDQ</sequence>
<proteinExistence type="predicted"/>
<dbReference type="SUPFAM" id="SSF48452">
    <property type="entry name" value="TPR-like"/>
    <property type="match status" value="1"/>
</dbReference>
<dbReference type="PANTHER" id="PTHR47691:SF3">
    <property type="entry name" value="HTH-TYPE TRANSCRIPTIONAL REGULATOR RV0890C-RELATED"/>
    <property type="match status" value="1"/>
</dbReference>
<dbReference type="InterPro" id="IPR027417">
    <property type="entry name" value="P-loop_NTPase"/>
</dbReference>
<dbReference type="PANTHER" id="PTHR47691">
    <property type="entry name" value="REGULATOR-RELATED"/>
    <property type="match status" value="1"/>
</dbReference>
<dbReference type="InterPro" id="IPR019734">
    <property type="entry name" value="TPR_rpt"/>
</dbReference>
<dbReference type="InterPro" id="IPR011990">
    <property type="entry name" value="TPR-like_helical_dom_sf"/>
</dbReference>
<organism evidence="2 3">
    <name type="scientific">Allokutzneria multivorans</name>
    <dbReference type="NCBI Taxonomy" id="1142134"/>
    <lineage>
        <taxon>Bacteria</taxon>
        <taxon>Bacillati</taxon>
        <taxon>Actinomycetota</taxon>
        <taxon>Actinomycetes</taxon>
        <taxon>Pseudonocardiales</taxon>
        <taxon>Pseudonocardiaceae</taxon>
        <taxon>Allokutzneria</taxon>
    </lineage>
</organism>
<dbReference type="SUPFAM" id="SSF52540">
    <property type="entry name" value="P-loop containing nucleoside triphosphate hydrolases"/>
    <property type="match status" value="1"/>
</dbReference>
<dbReference type="SMART" id="SM00028">
    <property type="entry name" value="TPR"/>
    <property type="match status" value="3"/>
</dbReference>
<feature type="domain" description="NB-ARC" evidence="1">
    <location>
        <begin position="71"/>
        <end position="223"/>
    </location>
</feature>
<evidence type="ECO:0000313" key="2">
    <source>
        <dbReference type="EMBL" id="GAA4031688.1"/>
    </source>
</evidence>
<dbReference type="Gene3D" id="3.40.50.300">
    <property type="entry name" value="P-loop containing nucleotide triphosphate hydrolases"/>
    <property type="match status" value="1"/>
</dbReference>
<dbReference type="Proteomes" id="UP001501747">
    <property type="component" value="Unassembled WGS sequence"/>
</dbReference>
<dbReference type="Pfam" id="PF00931">
    <property type="entry name" value="NB-ARC"/>
    <property type="match status" value="1"/>
</dbReference>
<keyword evidence="3" id="KW-1185">Reference proteome</keyword>
<dbReference type="InterPro" id="IPR011717">
    <property type="entry name" value="TPR-4"/>
</dbReference>
<dbReference type="Gene3D" id="1.25.40.10">
    <property type="entry name" value="Tetratricopeptide repeat domain"/>
    <property type="match status" value="1"/>
</dbReference>
<protein>
    <submittedName>
        <fullName evidence="2">Tetratricopeptide repeat protein</fullName>
    </submittedName>
</protein>
<dbReference type="EMBL" id="BAABAL010000020">
    <property type="protein sequence ID" value="GAA4031688.1"/>
    <property type="molecule type" value="Genomic_DNA"/>
</dbReference>
<accession>A0ABP7TV08</accession>
<evidence type="ECO:0000259" key="1">
    <source>
        <dbReference type="Pfam" id="PF00931"/>
    </source>
</evidence>
<gene>
    <name evidence="2" type="ORF">GCM10022247_65920</name>
</gene>
<dbReference type="Pfam" id="PF13374">
    <property type="entry name" value="TPR_10"/>
    <property type="match status" value="1"/>
</dbReference>
<comment type="caution">
    <text evidence="2">The sequence shown here is derived from an EMBL/GenBank/DDBJ whole genome shotgun (WGS) entry which is preliminary data.</text>
</comment>
<reference evidence="3" key="1">
    <citation type="journal article" date="2019" name="Int. J. Syst. Evol. Microbiol.">
        <title>The Global Catalogue of Microorganisms (GCM) 10K type strain sequencing project: providing services to taxonomists for standard genome sequencing and annotation.</title>
        <authorList>
            <consortium name="The Broad Institute Genomics Platform"/>
            <consortium name="The Broad Institute Genome Sequencing Center for Infectious Disease"/>
            <person name="Wu L."/>
            <person name="Ma J."/>
        </authorList>
    </citation>
    <scope>NUCLEOTIDE SEQUENCE [LARGE SCALE GENOMIC DNA]</scope>
    <source>
        <strain evidence="3">JCM 17342</strain>
    </source>
</reference>
<evidence type="ECO:0000313" key="3">
    <source>
        <dbReference type="Proteomes" id="UP001501747"/>
    </source>
</evidence>